<dbReference type="EMBL" id="MFJC01000018">
    <property type="protein sequence ID" value="OGG09608.1"/>
    <property type="molecule type" value="Genomic_DNA"/>
</dbReference>
<dbReference type="PANTHER" id="PTHR30244">
    <property type="entry name" value="TRANSAMINASE"/>
    <property type="match status" value="1"/>
</dbReference>
<dbReference type="AlphaFoldDB" id="A0A1F5ZAU2"/>
<dbReference type="PIRSF" id="PIRSF000390">
    <property type="entry name" value="PLP_StrS"/>
    <property type="match status" value="1"/>
</dbReference>
<evidence type="ECO:0000313" key="6">
    <source>
        <dbReference type="EMBL" id="OGG09608.1"/>
    </source>
</evidence>
<sequence length="366" mass="40725">MKVPFLDLRVLDKTEKKALLAAAERVFTHGRIVLGPEVGELEDKLAKFCQRKYAVGVNSGTDALILGLKAAGIGPGDEVITTSLSWVATANAIAILGARPVFADIDDDLNISPESVKRLVSKKTKAILPVHFTGRICRMNEILTVARKNKLLVIEDAAQAFGAIRGGRPVGSFGDIACFSTNPMKVYAALGEAGFVVTNSKRTYDRLVSLRYNGTVNKETCIEVSLNGRIDTVQAAMLLVRLKTFQKLINRRRRNAAFYDRELKGISAVLTPPVPAGAEHVYYTYTLRARKRDQLRVYLENHGIETKIQHPILMPDQPVYLTCRRDKLIRAKRMVGEIVCIPVHEKLTSSDLKYIAKHIKAFYLRH</sequence>
<accession>A0A1F5ZAU2</accession>
<protein>
    <recommendedName>
        <fullName evidence="8">Transcriptional regulator</fullName>
    </recommendedName>
</protein>
<dbReference type="GO" id="GO:0008483">
    <property type="term" value="F:transaminase activity"/>
    <property type="evidence" value="ECO:0007669"/>
    <property type="project" value="TreeGrafter"/>
</dbReference>
<dbReference type="InterPro" id="IPR015421">
    <property type="entry name" value="PyrdxlP-dep_Trfase_major"/>
</dbReference>
<reference evidence="6 7" key="1">
    <citation type="journal article" date="2016" name="Nat. Commun.">
        <title>Thousands of microbial genomes shed light on interconnected biogeochemical processes in an aquifer system.</title>
        <authorList>
            <person name="Anantharaman K."/>
            <person name="Brown C.T."/>
            <person name="Hug L.A."/>
            <person name="Sharon I."/>
            <person name="Castelle C.J."/>
            <person name="Probst A.J."/>
            <person name="Thomas B.C."/>
            <person name="Singh A."/>
            <person name="Wilkins M.J."/>
            <person name="Karaoz U."/>
            <person name="Brodie E.L."/>
            <person name="Williams K.H."/>
            <person name="Hubbard S.S."/>
            <person name="Banfield J.F."/>
        </authorList>
    </citation>
    <scope>NUCLEOTIDE SEQUENCE [LARGE SCALE GENOMIC DNA]</scope>
</reference>
<dbReference type="GO" id="GO:0030170">
    <property type="term" value="F:pyridoxal phosphate binding"/>
    <property type="evidence" value="ECO:0007669"/>
    <property type="project" value="TreeGrafter"/>
</dbReference>
<dbReference type="CDD" id="cd00616">
    <property type="entry name" value="AHBA_syn"/>
    <property type="match status" value="1"/>
</dbReference>
<dbReference type="STRING" id="1798373.A2154_03055"/>
<feature type="active site" description="Proton acceptor" evidence="3">
    <location>
        <position position="185"/>
    </location>
</feature>
<dbReference type="PANTHER" id="PTHR30244:SF36">
    <property type="entry name" value="3-OXO-GLUCOSE-6-PHOSPHATE:GLUTAMATE AMINOTRANSFERASE"/>
    <property type="match status" value="1"/>
</dbReference>
<evidence type="ECO:0000313" key="7">
    <source>
        <dbReference type="Proteomes" id="UP000176854"/>
    </source>
</evidence>
<evidence type="ECO:0000256" key="1">
    <source>
        <dbReference type="ARBA" id="ARBA00022898"/>
    </source>
</evidence>
<dbReference type="GO" id="GO:0000271">
    <property type="term" value="P:polysaccharide biosynthetic process"/>
    <property type="evidence" value="ECO:0007669"/>
    <property type="project" value="TreeGrafter"/>
</dbReference>
<dbReference type="Gene3D" id="3.40.640.10">
    <property type="entry name" value="Type I PLP-dependent aspartate aminotransferase-like (Major domain)"/>
    <property type="match status" value="1"/>
</dbReference>
<dbReference type="Proteomes" id="UP000176854">
    <property type="component" value="Unassembled WGS sequence"/>
</dbReference>
<dbReference type="InterPro" id="IPR015424">
    <property type="entry name" value="PyrdxlP-dep_Trfase"/>
</dbReference>
<name>A0A1F5ZAU2_9BACT</name>
<dbReference type="InterPro" id="IPR000653">
    <property type="entry name" value="DegT/StrS_aminotransferase"/>
</dbReference>
<proteinExistence type="inferred from homology"/>
<dbReference type="Gene3D" id="3.90.1150.10">
    <property type="entry name" value="Aspartate Aminotransferase, domain 1"/>
    <property type="match status" value="1"/>
</dbReference>
<comment type="similarity">
    <text evidence="2 5">Belongs to the DegT/DnrJ/EryC1 family.</text>
</comment>
<dbReference type="SUPFAM" id="SSF53383">
    <property type="entry name" value="PLP-dependent transferases"/>
    <property type="match status" value="1"/>
</dbReference>
<evidence type="ECO:0000256" key="2">
    <source>
        <dbReference type="ARBA" id="ARBA00037999"/>
    </source>
</evidence>
<evidence type="ECO:0000256" key="5">
    <source>
        <dbReference type="RuleBase" id="RU004508"/>
    </source>
</evidence>
<comment type="caution">
    <text evidence="6">The sequence shown here is derived from an EMBL/GenBank/DDBJ whole genome shotgun (WGS) entry which is preliminary data.</text>
</comment>
<feature type="modified residue" description="N6-(pyridoxal phosphate)lysine" evidence="4">
    <location>
        <position position="185"/>
    </location>
</feature>
<keyword evidence="1 4" id="KW-0663">Pyridoxal phosphate</keyword>
<gene>
    <name evidence="6" type="ORF">A2154_03055</name>
</gene>
<organism evidence="6 7">
    <name type="scientific">Candidatus Gottesmanbacteria bacterium RBG_16_43_7</name>
    <dbReference type="NCBI Taxonomy" id="1798373"/>
    <lineage>
        <taxon>Bacteria</taxon>
        <taxon>Candidatus Gottesmaniibacteriota</taxon>
    </lineage>
</organism>
<evidence type="ECO:0000256" key="4">
    <source>
        <dbReference type="PIRSR" id="PIRSR000390-2"/>
    </source>
</evidence>
<dbReference type="InterPro" id="IPR015422">
    <property type="entry name" value="PyrdxlP-dep_Trfase_small"/>
</dbReference>
<evidence type="ECO:0008006" key="8">
    <source>
        <dbReference type="Google" id="ProtNLM"/>
    </source>
</evidence>
<dbReference type="Pfam" id="PF01041">
    <property type="entry name" value="DegT_DnrJ_EryC1"/>
    <property type="match status" value="1"/>
</dbReference>
<evidence type="ECO:0000256" key="3">
    <source>
        <dbReference type="PIRSR" id="PIRSR000390-1"/>
    </source>
</evidence>